<comment type="similarity">
    <text evidence="2">Belongs to the MoaE family.</text>
</comment>
<sequence length="155" mass="16636">MAGIRVQAEDFDVGAEIAALTAGRVDIGGIGCFVGTVRDHGAGRRITAMTLEHYPGMTEQAMARIAAEAEARWPLQGCTLIHRVGRLEPGANIVLVLTASPHRHAALDATAFLIDWLKTKAPFWKKECFADGSEAWVDAREADDQAAARWAATAP</sequence>
<dbReference type="GO" id="GO:0030366">
    <property type="term" value="F:molybdopterin synthase activity"/>
    <property type="evidence" value="ECO:0007669"/>
    <property type="project" value="UniProtKB-EC"/>
</dbReference>
<dbReference type="InterPro" id="IPR003448">
    <property type="entry name" value="Mopterin_biosynth_MoaE"/>
</dbReference>
<name>A0AA42CEG5_9PROT</name>
<evidence type="ECO:0000256" key="2">
    <source>
        <dbReference type="ARBA" id="ARBA00005426"/>
    </source>
</evidence>
<evidence type="ECO:0000256" key="6">
    <source>
        <dbReference type="ARBA" id="ARBA00025448"/>
    </source>
</evidence>
<accession>A0AA42CEG5</accession>
<evidence type="ECO:0000256" key="3">
    <source>
        <dbReference type="ARBA" id="ARBA00011950"/>
    </source>
</evidence>
<gene>
    <name evidence="13" type="ORF">OL599_15650</name>
</gene>
<dbReference type="InterPro" id="IPR036563">
    <property type="entry name" value="MoaE_sf"/>
</dbReference>
<keyword evidence="14" id="KW-1185">Reference proteome</keyword>
<organism evidence="13 14">
    <name type="scientific">Limobrevibacterium gyesilva</name>
    <dbReference type="NCBI Taxonomy" id="2991712"/>
    <lineage>
        <taxon>Bacteria</taxon>
        <taxon>Pseudomonadati</taxon>
        <taxon>Pseudomonadota</taxon>
        <taxon>Alphaproteobacteria</taxon>
        <taxon>Acetobacterales</taxon>
        <taxon>Acetobacteraceae</taxon>
        <taxon>Limobrevibacterium</taxon>
    </lineage>
</organism>
<evidence type="ECO:0000256" key="1">
    <source>
        <dbReference type="ARBA" id="ARBA00005046"/>
    </source>
</evidence>
<evidence type="ECO:0000256" key="10">
    <source>
        <dbReference type="ARBA" id="ARBA00030781"/>
    </source>
</evidence>
<evidence type="ECO:0000256" key="4">
    <source>
        <dbReference type="ARBA" id="ARBA00013858"/>
    </source>
</evidence>
<evidence type="ECO:0000256" key="7">
    <source>
        <dbReference type="ARBA" id="ARBA00026066"/>
    </source>
</evidence>
<dbReference type="Pfam" id="PF02391">
    <property type="entry name" value="MoaE"/>
    <property type="match status" value="1"/>
</dbReference>
<keyword evidence="5" id="KW-0501">Molybdenum cofactor biosynthesis</keyword>
<evidence type="ECO:0000313" key="13">
    <source>
        <dbReference type="EMBL" id="MCW3476013.1"/>
    </source>
</evidence>
<dbReference type="PANTHER" id="PTHR23404">
    <property type="entry name" value="MOLYBDOPTERIN SYNTHASE RELATED"/>
    <property type="match status" value="1"/>
</dbReference>
<dbReference type="Gene3D" id="3.90.1170.40">
    <property type="entry name" value="Molybdopterin biosynthesis MoaE subunit"/>
    <property type="match status" value="1"/>
</dbReference>
<reference evidence="13" key="2">
    <citation type="submission" date="2022-10" db="EMBL/GenBank/DDBJ databases">
        <authorList>
            <person name="Trinh H.N."/>
        </authorList>
    </citation>
    <scope>NUCLEOTIDE SEQUENCE</scope>
    <source>
        <strain evidence="13">RN2-1</strain>
    </source>
</reference>
<evidence type="ECO:0000313" key="14">
    <source>
        <dbReference type="Proteomes" id="UP001165679"/>
    </source>
</evidence>
<evidence type="ECO:0000256" key="8">
    <source>
        <dbReference type="ARBA" id="ARBA00029745"/>
    </source>
</evidence>
<reference evidence="13" key="1">
    <citation type="submission" date="2022-09" db="EMBL/GenBank/DDBJ databases">
        <title>Rhodovastum sp. nov. RN2-1 isolated from soil in Seongnam, South Korea.</title>
        <authorList>
            <person name="Le N.T."/>
        </authorList>
    </citation>
    <scope>NUCLEOTIDE SEQUENCE</scope>
    <source>
        <strain evidence="13">RN2-1</strain>
    </source>
</reference>
<comment type="subunit">
    <text evidence="7">Heterotetramer of 2 MoaD subunits and 2 MoaE subunits. Also stable as homodimer. The enzyme changes between these two forms during catalysis.</text>
</comment>
<dbReference type="EMBL" id="JAPDNT010000014">
    <property type="protein sequence ID" value="MCW3476013.1"/>
    <property type="molecule type" value="Genomic_DNA"/>
</dbReference>
<evidence type="ECO:0000256" key="5">
    <source>
        <dbReference type="ARBA" id="ARBA00023150"/>
    </source>
</evidence>
<dbReference type="EC" id="2.8.1.12" evidence="3"/>
<dbReference type="RefSeq" id="WP_264714752.1">
    <property type="nucleotide sequence ID" value="NZ_JAPDNT010000014.1"/>
</dbReference>
<evidence type="ECO:0000256" key="9">
    <source>
        <dbReference type="ARBA" id="ARBA00030407"/>
    </source>
</evidence>
<evidence type="ECO:0000256" key="12">
    <source>
        <dbReference type="ARBA" id="ARBA00049878"/>
    </source>
</evidence>
<dbReference type="CDD" id="cd00756">
    <property type="entry name" value="MoaE"/>
    <property type="match status" value="1"/>
</dbReference>
<comment type="function">
    <text evidence="6">Converts molybdopterin precursor Z into molybdopterin. This requires the incorporation of two sulfur atoms into precursor Z to generate a dithiolene group. The sulfur is provided by MoaD.</text>
</comment>
<dbReference type="Proteomes" id="UP001165679">
    <property type="component" value="Unassembled WGS sequence"/>
</dbReference>
<dbReference type="SUPFAM" id="SSF54690">
    <property type="entry name" value="Molybdopterin synthase subunit MoaE"/>
    <property type="match status" value="1"/>
</dbReference>
<evidence type="ECO:0000256" key="11">
    <source>
        <dbReference type="ARBA" id="ARBA00032474"/>
    </source>
</evidence>
<proteinExistence type="inferred from homology"/>
<dbReference type="AlphaFoldDB" id="A0AA42CEG5"/>
<protein>
    <recommendedName>
        <fullName evidence="4">Molybdopterin synthase catalytic subunit</fullName>
        <ecNumber evidence="3">2.8.1.12</ecNumber>
    </recommendedName>
    <alternativeName>
        <fullName evidence="10">MPT synthase subunit 2</fullName>
    </alternativeName>
    <alternativeName>
        <fullName evidence="8">Molybdenum cofactor biosynthesis protein E</fullName>
    </alternativeName>
    <alternativeName>
        <fullName evidence="9">Molybdopterin-converting factor large subunit</fullName>
    </alternativeName>
    <alternativeName>
        <fullName evidence="11">Molybdopterin-converting factor subunit 2</fullName>
    </alternativeName>
</protein>
<comment type="caution">
    <text evidence="13">The sequence shown here is derived from an EMBL/GenBank/DDBJ whole genome shotgun (WGS) entry which is preliminary data.</text>
</comment>
<comment type="catalytic activity">
    <reaction evidence="12">
        <text>2 [molybdopterin-synthase sulfur-carrier protein]-C-terminal-Gly-aminoethanethioate + cyclic pyranopterin phosphate + H2O = molybdopterin + 2 [molybdopterin-synthase sulfur-carrier protein]-C-terminal Gly-Gly + 2 H(+)</text>
        <dbReference type="Rhea" id="RHEA:26333"/>
        <dbReference type="Rhea" id="RHEA-COMP:12202"/>
        <dbReference type="Rhea" id="RHEA-COMP:19907"/>
        <dbReference type="ChEBI" id="CHEBI:15377"/>
        <dbReference type="ChEBI" id="CHEBI:15378"/>
        <dbReference type="ChEBI" id="CHEBI:58698"/>
        <dbReference type="ChEBI" id="CHEBI:59648"/>
        <dbReference type="ChEBI" id="CHEBI:90778"/>
        <dbReference type="ChEBI" id="CHEBI:232372"/>
        <dbReference type="EC" id="2.8.1.12"/>
    </reaction>
</comment>
<comment type="pathway">
    <text evidence="1">Cofactor biosynthesis; molybdopterin biosynthesis.</text>
</comment>
<dbReference type="GO" id="GO:0006777">
    <property type="term" value="P:Mo-molybdopterin cofactor biosynthetic process"/>
    <property type="evidence" value="ECO:0007669"/>
    <property type="project" value="UniProtKB-KW"/>
</dbReference>